<dbReference type="Proteomes" id="UP000034956">
    <property type="component" value="Unassembled WGS sequence"/>
</dbReference>
<feature type="region of interest" description="Disordered" evidence="1">
    <location>
        <begin position="59"/>
        <end position="80"/>
    </location>
</feature>
<accession>A0A0G1UC09</accession>
<sequence length="80" mass="8570">MAGLPAEARKASEGGYGLVAEHVLAKDETAVRFRLPAQNKNRRLAMLTGCLLSLKATPRSKPRCGHRCCSNDGRSPHSPG</sequence>
<organism evidence="2 3">
    <name type="scientific">Candidatus Jorgensenbacteria bacterium GW2011_GWA1_48_11</name>
    <dbReference type="NCBI Taxonomy" id="1618660"/>
    <lineage>
        <taxon>Bacteria</taxon>
        <taxon>Candidatus Joergenseniibacteriota</taxon>
    </lineage>
</organism>
<dbReference type="EMBL" id="LCPF01000001">
    <property type="protein sequence ID" value="KKU91657.1"/>
    <property type="molecule type" value="Genomic_DNA"/>
</dbReference>
<evidence type="ECO:0000256" key="1">
    <source>
        <dbReference type="SAM" id="MobiDB-lite"/>
    </source>
</evidence>
<proteinExistence type="predicted"/>
<evidence type="ECO:0000313" key="3">
    <source>
        <dbReference type="Proteomes" id="UP000034956"/>
    </source>
</evidence>
<name>A0A0G1UC09_9BACT</name>
<evidence type="ECO:0000313" key="2">
    <source>
        <dbReference type="EMBL" id="KKU91657.1"/>
    </source>
</evidence>
<gene>
    <name evidence="2" type="ORF">UY23_C0001G0263</name>
</gene>
<reference evidence="2 3" key="1">
    <citation type="journal article" date="2015" name="Nature">
        <title>rRNA introns, odd ribosomes, and small enigmatic genomes across a large radiation of phyla.</title>
        <authorList>
            <person name="Brown C.T."/>
            <person name="Hug L.A."/>
            <person name="Thomas B.C."/>
            <person name="Sharon I."/>
            <person name="Castelle C.J."/>
            <person name="Singh A."/>
            <person name="Wilkins M.J."/>
            <person name="Williams K.H."/>
            <person name="Banfield J.F."/>
        </authorList>
    </citation>
    <scope>NUCLEOTIDE SEQUENCE [LARGE SCALE GENOMIC DNA]</scope>
</reference>
<comment type="caution">
    <text evidence="2">The sequence shown here is derived from an EMBL/GenBank/DDBJ whole genome shotgun (WGS) entry which is preliminary data.</text>
</comment>
<dbReference type="AlphaFoldDB" id="A0A0G1UC09"/>
<protein>
    <submittedName>
        <fullName evidence="2">Uncharacterized protein</fullName>
    </submittedName>
</protein>